<dbReference type="RefSeq" id="WP_090391805.1">
    <property type="nucleotide sequence ID" value="NZ_FMZO01000012.1"/>
</dbReference>
<dbReference type="Pfam" id="PF09479">
    <property type="entry name" value="Flg_new"/>
    <property type="match status" value="2"/>
</dbReference>
<dbReference type="Gene3D" id="2.60.40.4270">
    <property type="entry name" value="Listeria-Bacteroides repeat domain"/>
    <property type="match status" value="2"/>
</dbReference>
<dbReference type="Pfam" id="PF13306">
    <property type="entry name" value="LRR_5"/>
    <property type="match status" value="1"/>
</dbReference>
<evidence type="ECO:0000313" key="3">
    <source>
        <dbReference type="Proteomes" id="UP000198757"/>
    </source>
</evidence>
<accession>A0A1G6WZW0</accession>
<protein>
    <submittedName>
        <fullName evidence="2">Listeria/Bacterioides repeat-containing protein</fullName>
    </submittedName>
</protein>
<dbReference type="InterPro" id="IPR013378">
    <property type="entry name" value="InlB-like_B-rpt"/>
</dbReference>
<dbReference type="NCBIfam" id="TIGR02543">
    <property type="entry name" value="List_Bact_rpt"/>
    <property type="match status" value="1"/>
</dbReference>
<dbReference type="OrthoDB" id="1099994at2"/>
<dbReference type="EMBL" id="FMZO01000012">
    <property type="protein sequence ID" value="SDD71510.1"/>
    <property type="molecule type" value="Genomic_DNA"/>
</dbReference>
<dbReference type="STRING" id="1285928.SAMN04487894_11291"/>
<sequence>MQQFKMISMLLLCCMGFTHCKKQSDVPLFTVSIESNGGMNIAPVKVRSGERIPLNRLFPDPIIADGGKFGGWFADAGLKDSFNFDTPVTGNLTLYAKWIYPLHRVTFRMNGGGAIDPVDVIEGRTLSLQKPGREGYVFVGWYADEGLTNIYNMNTKIVSDLTLYARWVQPSPQGWFNIDAAGNLLSCAPPEGTTTVVIPEGVKTIPDWFVLANGLNQPGKPGFPSGKAVKEFILPESVEKIGTGAFKFAAITSIILPPGIKQLDPVSFEQCDQLIQFAFAANSQLEKLVSNASNEAVISSASLKTISFPPSLQYIGKYTLNGCSALQSVTFERASSPVIINDYLPGGGVWLFGGYFPGSVRVPEEVRQAFLAGIRLVMQDYEYGQWAGILQGY</sequence>
<reference evidence="3" key="1">
    <citation type="submission" date="2016-10" db="EMBL/GenBank/DDBJ databases">
        <authorList>
            <person name="Varghese N."/>
            <person name="Submissions S."/>
        </authorList>
    </citation>
    <scope>NUCLEOTIDE SEQUENCE [LARGE SCALE GENOMIC DNA]</scope>
    <source>
        <strain evidence="3">DSM 25811 / CCM 8410 / LMG 26954 / E90</strain>
    </source>
</reference>
<name>A0A1G6WZW0_NIADE</name>
<evidence type="ECO:0000256" key="1">
    <source>
        <dbReference type="ARBA" id="ARBA00004196"/>
    </source>
</evidence>
<organism evidence="2 3">
    <name type="scientific">Niabella drilacis (strain DSM 25811 / CCM 8410 / CCUG 62505 / LMG 26954 / E90)</name>
    <dbReference type="NCBI Taxonomy" id="1285928"/>
    <lineage>
        <taxon>Bacteria</taxon>
        <taxon>Pseudomonadati</taxon>
        <taxon>Bacteroidota</taxon>
        <taxon>Chitinophagia</taxon>
        <taxon>Chitinophagales</taxon>
        <taxon>Chitinophagaceae</taxon>
        <taxon>Niabella</taxon>
    </lineage>
</organism>
<dbReference type="Gene3D" id="3.80.10.10">
    <property type="entry name" value="Ribonuclease Inhibitor"/>
    <property type="match status" value="1"/>
</dbReference>
<dbReference type="InterPro" id="IPR032675">
    <property type="entry name" value="LRR_dom_sf"/>
</dbReference>
<evidence type="ECO:0000313" key="2">
    <source>
        <dbReference type="EMBL" id="SDD71510.1"/>
    </source>
</evidence>
<keyword evidence="3" id="KW-1185">Reference proteome</keyword>
<dbReference type="AlphaFoldDB" id="A0A1G6WZW0"/>
<dbReference type="InterPro" id="IPR042229">
    <property type="entry name" value="Listeria/Bacterioides_rpt_sf"/>
</dbReference>
<proteinExistence type="predicted"/>
<dbReference type="Proteomes" id="UP000198757">
    <property type="component" value="Unassembled WGS sequence"/>
</dbReference>
<dbReference type="GO" id="GO:0030313">
    <property type="term" value="C:cell envelope"/>
    <property type="evidence" value="ECO:0007669"/>
    <property type="project" value="UniProtKB-SubCell"/>
</dbReference>
<dbReference type="InterPro" id="IPR026906">
    <property type="entry name" value="LRR_5"/>
</dbReference>
<gene>
    <name evidence="2" type="ORF">SAMN04487894_11291</name>
</gene>
<comment type="subcellular location">
    <subcellularLocation>
        <location evidence="1">Cell envelope</location>
    </subcellularLocation>
</comment>